<evidence type="ECO:0000256" key="1">
    <source>
        <dbReference type="SAM" id="MobiDB-lite"/>
    </source>
</evidence>
<dbReference type="Proteomes" id="UP001154282">
    <property type="component" value="Unassembled WGS sequence"/>
</dbReference>
<evidence type="ECO:0000313" key="2">
    <source>
        <dbReference type="EMBL" id="CAI0548202.1"/>
    </source>
</evidence>
<reference evidence="2" key="1">
    <citation type="submission" date="2022-08" db="EMBL/GenBank/DDBJ databases">
        <authorList>
            <person name="Gutierrez-Valencia J."/>
        </authorList>
    </citation>
    <scope>NUCLEOTIDE SEQUENCE</scope>
</reference>
<comment type="caution">
    <text evidence="2">The sequence shown here is derived from an EMBL/GenBank/DDBJ whole genome shotgun (WGS) entry which is preliminary data.</text>
</comment>
<feature type="compositionally biased region" description="Low complexity" evidence="1">
    <location>
        <begin position="108"/>
        <end position="128"/>
    </location>
</feature>
<organism evidence="2 3">
    <name type="scientific">Linum tenue</name>
    <dbReference type="NCBI Taxonomy" id="586396"/>
    <lineage>
        <taxon>Eukaryota</taxon>
        <taxon>Viridiplantae</taxon>
        <taxon>Streptophyta</taxon>
        <taxon>Embryophyta</taxon>
        <taxon>Tracheophyta</taxon>
        <taxon>Spermatophyta</taxon>
        <taxon>Magnoliopsida</taxon>
        <taxon>eudicotyledons</taxon>
        <taxon>Gunneridae</taxon>
        <taxon>Pentapetalae</taxon>
        <taxon>rosids</taxon>
        <taxon>fabids</taxon>
        <taxon>Malpighiales</taxon>
        <taxon>Linaceae</taxon>
        <taxon>Linum</taxon>
    </lineage>
</organism>
<proteinExistence type="predicted"/>
<feature type="region of interest" description="Disordered" evidence="1">
    <location>
        <begin position="74"/>
        <end position="150"/>
    </location>
</feature>
<dbReference type="AlphaFoldDB" id="A0AAV0QVL5"/>
<dbReference type="EMBL" id="CAMGYJ010000010">
    <property type="protein sequence ID" value="CAI0548202.1"/>
    <property type="molecule type" value="Genomic_DNA"/>
</dbReference>
<evidence type="ECO:0000313" key="3">
    <source>
        <dbReference type="Proteomes" id="UP001154282"/>
    </source>
</evidence>
<gene>
    <name evidence="2" type="ORF">LITE_LOCUS44687</name>
</gene>
<feature type="compositionally biased region" description="Polar residues" evidence="1">
    <location>
        <begin position="90"/>
        <end position="101"/>
    </location>
</feature>
<protein>
    <submittedName>
        <fullName evidence="2">Uncharacterized protein</fullName>
    </submittedName>
</protein>
<sequence>MPKREPPRHHRRRPRNQPQHRRHPHREVHPRLRPQLHHIHGRRLHLHGPGGPQRLDRACGLWAGPRHQHRELGLEVSGARCPERHRQESPLHTSQRRLTASESRRGPAAATSSLTASRTQSSSTRTTAPDAVTVPVKPPGSRSVTSGTRA</sequence>
<accession>A0AAV0QVL5</accession>
<feature type="region of interest" description="Disordered" evidence="1">
    <location>
        <begin position="1"/>
        <end position="33"/>
    </location>
</feature>
<name>A0AAV0QVL5_9ROSI</name>
<keyword evidence="3" id="KW-1185">Reference proteome</keyword>